<evidence type="ECO:0000256" key="10">
    <source>
        <dbReference type="SAM" id="MobiDB-lite"/>
    </source>
</evidence>
<comment type="subunit">
    <text evidence="8">Homodimers and heterodimers.</text>
</comment>
<feature type="region of interest" description="Disordered" evidence="10">
    <location>
        <begin position="305"/>
        <end position="345"/>
    </location>
</feature>
<protein>
    <recommendedName>
        <fullName evidence="8">Auxin-responsive protein</fullName>
    </recommendedName>
</protein>
<dbReference type="Pfam" id="PF02309">
    <property type="entry name" value="AUX_IAA"/>
    <property type="match status" value="1"/>
</dbReference>
<evidence type="ECO:0000256" key="6">
    <source>
        <dbReference type="ARBA" id="ARBA00023242"/>
    </source>
</evidence>
<feature type="coiled-coil region" evidence="9">
    <location>
        <begin position="358"/>
        <end position="385"/>
    </location>
</feature>
<dbReference type="SUPFAM" id="SSF54277">
    <property type="entry name" value="CAD &amp; PB1 domains"/>
    <property type="match status" value="1"/>
</dbReference>
<evidence type="ECO:0000256" key="4">
    <source>
        <dbReference type="ARBA" id="ARBA00023125"/>
    </source>
</evidence>
<evidence type="ECO:0000256" key="7">
    <source>
        <dbReference type="ARBA" id="ARBA00023294"/>
    </source>
</evidence>
<dbReference type="InterPro" id="IPR053793">
    <property type="entry name" value="PB1-like"/>
</dbReference>
<evidence type="ECO:0000256" key="9">
    <source>
        <dbReference type="SAM" id="Coils"/>
    </source>
</evidence>
<comment type="similarity">
    <text evidence="2">Belongs to the ARF family.</text>
</comment>
<comment type="caution">
    <text evidence="12">The sequence shown here is derived from an EMBL/GenBank/DDBJ whole genome shotgun (WGS) entry which is preliminary data.</text>
</comment>
<keyword evidence="7 8" id="KW-0927">Auxin signaling pathway</keyword>
<reference evidence="12 13" key="1">
    <citation type="journal article" date="2016" name="DNA Res.">
        <title>The draft genome of MD-2 pineapple using hybrid error correction of long reads.</title>
        <authorList>
            <person name="Redwan R.M."/>
            <person name="Saidin A."/>
            <person name="Kumar S.V."/>
        </authorList>
    </citation>
    <scope>NUCLEOTIDE SEQUENCE [LARGE SCALE GENOMIC DNA]</scope>
    <source>
        <strain evidence="13">cv. MD2</strain>
        <tissue evidence="12">Leaf</tissue>
    </source>
</reference>
<gene>
    <name evidence="12" type="ORF">ACMD2_22248</name>
</gene>
<evidence type="ECO:0000256" key="1">
    <source>
        <dbReference type="ARBA" id="ARBA00004123"/>
    </source>
</evidence>
<dbReference type="GO" id="GO:0005634">
    <property type="term" value="C:nucleus"/>
    <property type="evidence" value="ECO:0007669"/>
    <property type="project" value="UniProtKB-SubCell"/>
</dbReference>
<evidence type="ECO:0000256" key="3">
    <source>
        <dbReference type="ARBA" id="ARBA00023015"/>
    </source>
</evidence>
<comment type="function">
    <text evidence="8">Aux/IAA proteins are short-lived transcriptional factors that function as repressors of early auxin response genes at low auxin concentrations.</text>
</comment>
<dbReference type="STRING" id="4615.A0A199UHJ1"/>
<dbReference type="PANTHER" id="PTHR31384:SF21">
    <property type="entry name" value="AUXIN RESPONSE FACTOR 19"/>
    <property type="match status" value="1"/>
</dbReference>
<proteinExistence type="inferred from homology"/>
<accession>A0A199UHJ1</accession>
<dbReference type="AlphaFoldDB" id="A0A199UHJ1"/>
<evidence type="ECO:0000313" key="12">
    <source>
        <dbReference type="EMBL" id="OAY64208.1"/>
    </source>
</evidence>
<keyword evidence="5 8" id="KW-0804">Transcription</keyword>
<keyword evidence="8" id="KW-0678">Repressor</keyword>
<keyword evidence="3 8" id="KW-0805">Transcription regulation</keyword>
<evidence type="ECO:0000313" key="13">
    <source>
        <dbReference type="Proteomes" id="UP000092600"/>
    </source>
</evidence>
<name>A0A199UHJ1_ANACO</name>
<feature type="region of interest" description="Disordered" evidence="10">
    <location>
        <begin position="226"/>
        <end position="280"/>
    </location>
</feature>
<dbReference type="GO" id="GO:0003677">
    <property type="term" value="F:DNA binding"/>
    <property type="evidence" value="ECO:0007669"/>
    <property type="project" value="UniProtKB-KW"/>
</dbReference>
<dbReference type="Gene3D" id="3.10.20.90">
    <property type="entry name" value="Phosphatidylinositol 3-kinase Catalytic Subunit, Chain A, domain 1"/>
    <property type="match status" value="1"/>
</dbReference>
<feature type="compositionally biased region" description="Polar residues" evidence="10">
    <location>
        <begin position="305"/>
        <end position="325"/>
    </location>
</feature>
<dbReference type="PROSITE" id="PS51745">
    <property type="entry name" value="PB1"/>
    <property type="match status" value="1"/>
</dbReference>
<keyword evidence="9" id="KW-0175">Coiled coil</keyword>
<dbReference type="FunFam" id="3.10.20.90:FF:000047">
    <property type="entry name" value="Auxin response factor"/>
    <property type="match status" value="1"/>
</dbReference>
<dbReference type="GO" id="GO:0009734">
    <property type="term" value="P:auxin-activated signaling pathway"/>
    <property type="evidence" value="ECO:0007669"/>
    <property type="project" value="UniProtKB-UniRule"/>
</dbReference>
<dbReference type="FunFam" id="2.30.30.1040:FF:000001">
    <property type="entry name" value="Auxin response factor"/>
    <property type="match status" value="1"/>
</dbReference>
<dbReference type="Proteomes" id="UP000092600">
    <property type="component" value="Unassembled WGS sequence"/>
</dbReference>
<sequence>MHIGILAAAAHAAANNSPFTIFYNPRASPSEFVIPLAKYNKALYTQVSLGMRFRMLFETEDSGVRRYMGTITGISDLDPVRWKNSQWRNLQVGWDESTATERRTRVSIWEIEPVATPFYICSPPFFRPKFPHQPGIQDDGAEVENAFRRVMPWLADDFGLKDPNPIFPGLSLVQWMAMQQNSQLVPSATQTPYLPSVTASALPNPLATDDPTKMLNFNTSSLSLPNLQFGPKLNPQTESQQQTQPLQQTTLPLQAPPVQHSSSQLNQQEKQQKQEQIQPIQSPQKQLLKPLGGQISPQAQLLNQMSQPPSSLLPQQGLNPQSTHLQGGFPLPNISSLQPNGIPLQQSPLTQIQSQQPMDYQQALLQKQQEQLQQLQLLQKLQQQQVLSQLGPQLQSQLLQQLTQQNQQFQPQQLVQQPLSSTDIVQTQLKQQHQASLSSIMNLPNPQLPVVRNQPNLYENSAPSCSIPPSTNCNISPSNLLSRTQQGPAENSLQEIQSKPGARVKHGMMHGKEKIMQMPNRNSIADQLDASSTTSFCMDGSQHDFSLPPLPMEGDIQVDNRDNLLNGANMNGFMSSNLMSRGVGSGKDIQNLQPGYGNQREVETEVSTADMSAQSFGMGGMSFKSGFSGDAAVAEAGMSNRGLWSNQPQPQRMRTYTKVQKRGSVGRSIDMTRYRGYDELRHDLACMFGIQGQLEDPYRTEWKLVYMDHENDILLVGDDPWEEFVTCVQSIRILSSAEVQQMSLDGELANIPPQAQACSGTDNGNMWYDDTSTGSFHR</sequence>
<keyword evidence="4" id="KW-0238">DNA-binding</keyword>
<dbReference type="Pfam" id="PF06507">
    <property type="entry name" value="ARF_AD"/>
    <property type="match status" value="1"/>
</dbReference>
<dbReference type="InterPro" id="IPR044835">
    <property type="entry name" value="ARF_plant"/>
</dbReference>
<keyword evidence="6 8" id="KW-0539">Nucleus</keyword>
<dbReference type="PANTHER" id="PTHR31384">
    <property type="entry name" value="AUXIN RESPONSE FACTOR 4-RELATED"/>
    <property type="match status" value="1"/>
</dbReference>
<comment type="subcellular location">
    <subcellularLocation>
        <location evidence="1 8">Nucleus</location>
    </subcellularLocation>
</comment>
<dbReference type="InterPro" id="IPR033389">
    <property type="entry name" value="AUX/IAA_dom"/>
</dbReference>
<dbReference type="InterPro" id="IPR010525">
    <property type="entry name" value="ARF_dom"/>
</dbReference>
<evidence type="ECO:0000256" key="5">
    <source>
        <dbReference type="ARBA" id="ARBA00023163"/>
    </source>
</evidence>
<dbReference type="Gene3D" id="2.30.30.1040">
    <property type="match status" value="1"/>
</dbReference>
<dbReference type="EMBL" id="LSRQ01008165">
    <property type="protein sequence ID" value="OAY64208.1"/>
    <property type="molecule type" value="Genomic_DNA"/>
</dbReference>
<evidence type="ECO:0000256" key="8">
    <source>
        <dbReference type="RuleBase" id="RU004549"/>
    </source>
</evidence>
<organism evidence="12 13">
    <name type="scientific">Ananas comosus</name>
    <name type="common">Pineapple</name>
    <name type="synonym">Ananas ananas</name>
    <dbReference type="NCBI Taxonomy" id="4615"/>
    <lineage>
        <taxon>Eukaryota</taxon>
        <taxon>Viridiplantae</taxon>
        <taxon>Streptophyta</taxon>
        <taxon>Embryophyta</taxon>
        <taxon>Tracheophyta</taxon>
        <taxon>Spermatophyta</taxon>
        <taxon>Magnoliopsida</taxon>
        <taxon>Liliopsida</taxon>
        <taxon>Poales</taxon>
        <taxon>Bromeliaceae</taxon>
        <taxon>Bromelioideae</taxon>
        <taxon>Ananas</taxon>
    </lineage>
</organism>
<evidence type="ECO:0000259" key="11">
    <source>
        <dbReference type="PROSITE" id="PS51745"/>
    </source>
</evidence>
<comment type="similarity">
    <text evidence="8">Belongs to the Aux/IAA family.</text>
</comment>
<evidence type="ECO:0000256" key="2">
    <source>
        <dbReference type="ARBA" id="ARBA00007853"/>
    </source>
</evidence>
<feature type="domain" description="PB1" evidence="11">
    <location>
        <begin position="654"/>
        <end position="738"/>
    </location>
</feature>
<feature type="compositionally biased region" description="Low complexity" evidence="10">
    <location>
        <begin position="233"/>
        <end position="280"/>
    </location>
</feature>
<dbReference type="GO" id="GO:0006355">
    <property type="term" value="P:regulation of DNA-templated transcription"/>
    <property type="evidence" value="ECO:0007669"/>
    <property type="project" value="InterPro"/>
</dbReference>